<dbReference type="EMBL" id="JAAGNZ010000001">
    <property type="protein sequence ID" value="NEU66149.1"/>
    <property type="molecule type" value="Genomic_DNA"/>
</dbReference>
<evidence type="ECO:0000313" key="2">
    <source>
        <dbReference type="EMBL" id="NEU66149.1"/>
    </source>
</evidence>
<dbReference type="SUPFAM" id="SSF56925">
    <property type="entry name" value="OMPA-like"/>
    <property type="match status" value="1"/>
</dbReference>
<sequence length="204" mass="22127">MKTALLLCVVLFPAFGQAQRVAQKEETQLSAKPFARKTWQIGIQSGYSKATFLARNLSNQLHGGYFIADKLMLGLSAGQSLEWSQKNIVTNTISVGPALRYHLTRTRLSPFIAGSYRFGQYTYSGENASVSSGSSGTRIYSGHSTLNIHARSLTAGLSVGLSSALRADIALNWQDVINPNREYAVSGNSLLQAQVGVNYSFGTR</sequence>
<dbReference type="Proteomes" id="UP000477386">
    <property type="component" value="Unassembled WGS sequence"/>
</dbReference>
<dbReference type="RefSeq" id="WP_164035427.1">
    <property type="nucleotide sequence ID" value="NZ_JAAGNZ010000001.1"/>
</dbReference>
<evidence type="ECO:0000313" key="3">
    <source>
        <dbReference type="Proteomes" id="UP000477386"/>
    </source>
</evidence>
<dbReference type="InterPro" id="IPR011250">
    <property type="entry name" value="OMP/PagP_B-barrel"/>
</dbReference>
<protein>
    <recommendedName>
        <fullName evidence="4">Porin family protein</fullName>
    </recommendedName>
</protein>
<proteinExistence type="predicted"/>
<feature type="signal peptide" evidence="1">
    <location>
        <begin position="1"/>
        <end position="18"/>
    </location>
</feature>
<keyword evidence="1" id="KW-0732">Signal</keyword>
<feature type="chain" id="PRO_5026859301" description="Porin family protein" evidence="1">
    <location>
        <begin position="19"/>
        <end position="204"/>
    </location>
</feature>
<dbReference type="AlphaFoldDB" id="A0A6M0ID32"/>
<organism evidence="2 3">
    <name type="scientific">Spirosoma agri</name>
    <dbReference type="NCBI Taxonomy" id="1987381"/>
    <lineage>
        <taxon>Bacteria</taxon>
        <taxon>Pseudomonadati</taxon>
        <taxon>Bacteroidota</taxon>
        <taxon>Cytophagia</taxon>
        <taxon>Cytophagales</taxon>
        <taxon>Cytophagaceae</taxon>
        <taxon>Spirosoma</taxon>
    </lineage>
</organism>
<gene>
    <name evidence="2" type="ORF">GK091_04590</name>
</gene>
<keyword evidence="3" id="KW-1185">Reference proteome</keyword>
<name>A0A6M0ID32_9BACT</name>
<reference evidence="2 3" key="1">
    <citation type="submission" date="2020-02" db="EMBL/GenBank/DDBJ databases">
        <title>Draft genome sequence of two Spirosoma agri KCTC 52727 and Spirosoma terrae KCTC 52035.</title>
        <authorList>
            <person name="Rojas J."/>
            <person name="Ambika Manirajan B."/>
            <person name="Ratering S."/>
            <person name="Suarez C."/>
            <person name="Schnell S."/>
        </authorList>
    </citation>
    <scope>NUCLEOTIDE SEQUENCE [LARGE SCALE GENOMIC DNA]</scope>
    <source>
        <strain evidence="2 3">KCTC 52727</strain>
    </source>
</reference>
<accession>A0A6M0ID32</accession>
<evidence type="ECO:0000256" key="1">
    <source>
        <dbReference type="SAM" id="SignalP"/>
    </source>
</evidence>
<comment type="caution">
    <text evidence="2">The sequence shown here is derived from an EMBL/GenBank/DDBJ whole genome shotgun (WGS) entry which is preliminary data.</text>
</comment>
<evidence type="ECO:0008006" key="4">
    <source>
        <dbReference type="Google" id="ProtNLM"/>
    </source>
</evidence>